<sequence>MQEWLRRINNESCAPLIVLGKLIENYMDLQVEENSELDAAFPIEPSPNSLKALKEKLIRQLEKSNLTYITGGIIHDGKSAPSKHLWEIIKTRDVPSIEEEFQRALTKIYTEPKEAVSAACNILESVFKVYILKMKRDLYA</sequence>
<protein>
    <submittedName>
        <fullName evidence="1">Uncharacterized protein</fullName>
    </submittedName>
</protein>
<organism evidence="1 2">
    <name type="scientific">Legionella bozemanae</name>
    <name type="common">Fluoribacter bozemanae</name>
    <dbReference type="NCBI Taxonomy" id="447"/>
    <lineage>
        <taxon>Bacteria</taxon>
        <taxon>Pseudomonadati</taxon>
        <taxon>Pseudomonadota</taxon>
        <taxon>Gammaproteobacteria</taxon>
        <taxon>Legionellales</taxon>
        <taxon>Legionellaceae</taxon>
        <taxon>Legionella</taxon>
    </lineage>
</organism>
<evidence type="ECO:0000313" key="2">
    <source>
        <dbReference type="Proteomes" id="UP000054695"/>
    </source>
</evidence>
<keyword evidence="2" id="KW-1185">Reference proteome</keyword>
<name>A0A0W0S2B7_LEGBO</name>
<reference evidence="1 2" key="1">
    <citation type="submission" date="2015-11" db="EMBL/GenBank/DDBJ databases">
        <title>Genomic analysis of 38 Legionella species identifies large and diverse effector repertoires.</title>
        <authorList>
            <person name="Burstein D."/>
            <person name="Amaro F."/>
            <person name="Zusman T."/>
            <person name="Lifshitz Z."/>
            <person name="Cohen O."/>
            <person name="Gilbert J.A."/>
            <person name="Pupko T."/>
            <person name="Shuman H.A."/>
            <person name="Segal G."/>
        </authorList>
    </citation>
    <scope>NUCLEOTIDE SEQUENCE [LARGE SCALE GENOMIC DNA]</scope>
    <source>
        <strain evidence="1 2">WIGA</strain>
    </source>
</reference>
<accession>A0A0W0S2B7</accession>
<proteinExistence type="predicted"/>
<dbReference type="PATRIC" id="fig|447.4.peg.237"/>
<comment type="caution">
    <text evidence="1">The sequence shown here is derived from an EMBL/GenBank/DDBJ whole genome shotgun (WGS) entry which is preliminary data.</text>
</comment>
<gene>
    <name evidence="1" type="ORF">Lboz_0221</name>
</gene>
<dbReference type="AlphaFoldDB" id="A0A0W0S2B7"/>
<dbReference type="EMBL" id="LNXU01000002">
    <property type="protein sequence ID" value="KTC77268.1"/>
    <property type="molecule type" value="Genomic_DNA"/>
</dbReference>
<dbReference type="STRING" id="447.Lboz_0221"/>
<dbReference type="Proteomes" id="UP000054695">
    <property type="component" value="Unassembled WGS sequence"/>
</dbReference>
<evidence type="ECO:0000313" key="1">
    <source>
        <dbReference type="EMBL" id="KTC77268.1"/>
    </source>
</evidence>